<feature type="compositionally biased region" description="Pro residues" evidence="1">
    <location>
        <begin position="478"/>
        <end position="496"/>
    </location>
</feature>
<sequence>MRFTVVTCVLIFGLCVTCAEHTAEEGASDITKLEVVELDEAETDSDAKESDVQIKRDSGYSYNRVNTRSRFQGGQSGYRGRIVSRVPSQINRPFNKYGPPSHQNSGFSKPAHGQQNRDKFQQHGHSSHQSHRYPSNQHSGNFENHGSSLWDQGIPSPIRNIDFVEPSPIAGQNNEPFGSNTANYLPPKNQKLPGYSPPDSFSPQPVLSISQSHMEAQNANFQNQNIVQSQGSQISDAALFLTQNAQALEQLYGAPATSQEFAPNVNDFVDQNNQLQNPNAQFQSFESTSANPQGFRGPLPSYASGTLNPQETLEHIQSLEKDRLIAQLQQALAQSQIQSPNTQGNVAFNQSPFLPGTTTGPTKFPLGYGLTTTTQSPSTTTTTTTTSTGRPIQGSRGDGTSPVGTNVPAPVQPGTAVVPSIGFPFYGGFVPTFVTGTSPTHFGIPIPTDQGQKPSSGIPQTPQLPPKTPPSSGQPGVTSPPPVHPAHPISPLPVTPLHPVATPVHPVHPILPATPTHVHPPAGSTPSQHPTYGLQTPLINPVLYKPIKPVYPVYYYQNVAYQLQKPTLPTYPWSYAPSYVSAKPAQIWK</sequence>
<proteinExistence type="predicted"/>
<gene>
    <name evidence="3" type="ORF">KPH14_010291</name>
</gene>
<evidence type="ECO:0000256" key="2">
    <source>
        <dbReference type="SAM" id="SignalP"/>
    </source>
</evidence>
<feature type="compositionally biased region" description="Low complexity" evidence="1">
    <location>
        <begin position="497"/>
        <end position="508"/>
    </location>
</feature>
<feature type="compositionally biased region" description="Polar residues" evidence="1">
    <location>
        <begin position="132"/>
        <end position="150"/>
    </location>
</feature>
<feature type="compositionally biased region" description="Polar residues" evidence="1">
    <location>
        <begin position="449"/>
        <end position="458"/>
    </location>
</feature>
<dbReference type="AlphaFoldDB" id="A0AAD9VSU2"/>
<feature type="region of interest" description="Disordered" evidence="1">
    <location>
        <begin position="90"/>
        <end position="151"/>
    </location>
</feature>
<organism evidence="3 4">
    <name type="scientific">Odynerus spinipes</name>
    <dbReference type="NCBI Taxonomy" id="1348599"/>
    <lineage>
        <taxon>Eukaryota</taxon>
        <taxon>Metazoa</taxon>
        <taxon>Ecdysozoa</taxon>
        <taxon>Arthropoda</taxon>
        <taxon>Hexapoda</taxon>
        <taxon>Insecta</taxon>
        <taxon>Pterygota</taxon>
        <taxon>Neoptera</taxon>
        <taxon>Endopterygota</taxon>
        <taxon>Hymenoptera</taxon>
        <taxon>Apocrita</taxon>
        <taxon>Aculeata</taxon>
        <taxon>Vespoidea</taxon>
        <taxon>Vespidae</taxon>
        <taxon>Eumeninae</taxon>
        <taxon>Odynerus</taxon>
    </lineage>
</organism>
<reference evidence="3" key="2">
    <citation type="journal article" date="2023" name="Commun. Biol.">
        <title>Intrasexual cuticular hydrocarbon dimorphism in a wasp sheds light on hydrocarbon biosynthesis genes in Hymenoptera.</title>
        <authorList>
            <person name="Moris V.C."/>
            <person name="Podsiadlowski L."/>
            <person name="Martin S."/>
            <person name="Oeyen J.P."/>
            <person name="Donath A."/>
            <person name="Petersen M."/>
            <person name="Wilbrandt J."/>
            <person name="Misof B."/>
            <person name="Liedtke D."/>
            <person name="Thamm M."/>
            <person name="Scheiner R."/>
            <person name="Schmitt T."/>
            <person name="Niehuis O."/>
        </authorList>
    </citation>
    <scope>NUCLEOTIDE SEQUENCE</scope>
    <source>
        <strain evidence="3">GBR_01_08_01A</strain>
    </source>
</reference>
<feature type="compositionally biased region" description="Low complexity" evidence="1">
    <location>
        <begin position="371"/>
        <end position="388"/>
    </location>
</feature>
<keyword evidence="4" id="KW-1185">Reference proteome</keyword>
<keyword evidence="2" id="KW-0732">Signal</keyword>
<accession>A0AAD9VSU2</accession>
<feature type="compositionally biased region" description="Polar residues" evidence="1">
    <location>
        <begin position="343"/>
        <end position="361"/>
    </location>
</feature>
<feature type="signal peptide" evidence="2">
    <location>
        <begin position="1"/>
        <end position="19"/>
    </location>
</feature>
<comment type="caution">
    <text evidence="3">The sequence shown here is derived from an EMBL/GenBank/DDBJ whole genome shotgun (WGS) entry which is preliminary data.</text>
</comment>
<feature type="region of interest" description="Disordered" evidence="1">
    <location>
        <begin position="343"/>
        <end position="408"/>
    </location>
</feature>
<feature type="chain" id="PRO_5042214558" evidence="2">
    <location>
        <begin position="20"/>
        <end position="589"/>
    </location>
</feature>
<dbReference type="EMBL" id="JAIFRP010000021">
    <property type="protein sequence ID" value="KAK2585676.1"/>
    <property type="molecule type" value="Genomic_DNA"/>
</dbReference>
<feature type="region of interest" description="Disordered" evidence="1">
    <location>
        <begin position="441"/>
        <end position="530"/>
    </location>
</feature>
<dbReference type="Proteomes" id="UP001258017">
    <property type="component" value="Unassembled WGS sequence"/>
</dbReference>
<protein>
    <submittedName>
        <fullName evidence="3">Uncharacterized protein</fullName>
    </submittedName>
</protein>
<reference evidence="3" key="1">
    <citation type="submission" date="2021-08" db="EMBL/GenBank/DDBJ databases">
        <authorList>
            <person name="Misof B."/>
            <person name="Oliver O."/>
            <person name="Podsiadlowski L."/>
            <person name="Donath A."/>
            <person name="Peters R."/>
            <person name="Mayer C."/>
            <person name="Rust J."/>
            <person name="Gunkel S."/>
            <person name="Lesny P."/>
            <person name="Martin S."/>
            <person name="Oeyen J.P."/>
            <person name="Petersen M."/>
            <person name="Panagiotis P."/>
            <person name="Wilbrandt J."/>
            <person name="Tanja T."/>
        </authorList>
    </citation>
    <scope>NUCLEOTIDE SEQUENCE</scope>
    <source>
        <strain evidence="3">GBR_01_08_01A</strain>
        <tissue evidence="3">Thorax + abdomen</tissue>
    </source>
</reference>
<evidence type="ECO:0000256" key="1">
    <source>
        <dbReference type="SAM" id="MobiDB-lite"/>
    </source>
</evidence>
<evidence type="ECO:0000313" key="4">
    <source>
        <dbReference type="Proteomes" id="UP001258017"/>
    </source>
</evidence>
<name>A0AAD9VSU2_9HYME</name>
<evidence type="ECO:0000313" key="3">
    <source>
        <dbReference type="EMBL" id="KAK2585676.1"/>
    </source>
</evidence>